<proteinExistence type="inferred from homology"/>
<keyword evidence="5 9" id="KW-0418">Kinase</keyword>
<dbReference type="PANTHER" id="PTHR32309">
    <property type="entry name" value="TYROSINE-PROTEIN KINASE"/>
    <property type="match status" value="1"/>
</dbReference>
<dbReference type="Proteomes" id="UP000501316">
    <property type="component" value="Chromosome"/>
</dbReference>
<accession>A0A859DTW9</accession>
<evidence type="ECO:0000313" key="9">
    <source>
        <dbReference type="EMBL" id="QKN23683.1"/>
    </source>
</evidence>
<dbReference type="KEGG" id="clf:GJQ69_03840"/>
<dbReference type="GO" id="GO:0005524">
    <property type="term" value="F:ATP binding"/>
    <property type="evidence" value="ECO:0007669"/>
    <property type="project" value="UniProtKB-KW"/>
</dbReference>
<evidence type="ECO:0000256" key="2">
    <source>
        <dbReference type="ARBA" id="ARBA00011903"/>
    </source>
</evidence>
<evidence type="ECO:0000256" key="7">
    <source>
        <dbReference type="ARBA" id="ARBA00023137"/>
    </source>
</evidence>
<dbReference type="EC" id="2.7.10.2" evidence="2"/>
<comment type="similarity">
    <text evidence="1">Belongs to the CpsD/CapB family.</text>
</comment>
<keyword evidence="7" id="KW-0829">Tyrosine-protein kinase</keyword>
<dbReference type="GO" id="GO:0005886">
    <property type="term" value="C:plasma membrane"/>
    <property type="evidence" value="ECO:0007669"/>
    <property type="project" value="UniProtKB-ARBA"/>
</dbReference>
<reference evidence="9 10" key="1">
    <citation type="submission" date="2019-11" db="EMBL/GenBank/DDBJ databases">
        <authorList>
            <person name="Ren C."/>
            <person name="Wang H."/>
            <person name="Xu Y."/>
        </authorList>
    </citation>
    <scope>NUCLEOTIDE SEQUENCE [LARGE SCALE GENOMIC DNA]</scope>
    <source>
        <strain evidence="9 10">LBM 19010</strain>
    </source>
</reference>
<sequence length="247" mass="27097">MKLRNKKHTFENEVSNRLSSHTNFHAEEAYKIIRTNLLFTLASAKNNIILVSSPEAAAGKSITCANLAISMAQTGKNVVLIDADMRKPVQHRIFEFANTDGLSTILSKTADADKILHHYKDTSLDVISAGPIPPNPVELLSSKNMQDFLDSISGGYDYVFIDTPPINMLSDALVLEPYVSGTVLIARQNQTTYDSLQKTIDSIKKVNGTVLGVVINDVREKSKPYSSYYYGSYGSCYGSYGDGPSSK</sequence>
<dbReference type="InterPro" id="IPR027417">
    <property type="entry name" value="P-loop_NTPase"/>
</dbReference>
<dbReference type="InterPro" id="IPR050445">
    <property type="entry name" value="Bact_polysacc_biosynth/exp"/>
</dbReference>
<dbReference type="GO" id="GO:0042802">
    <property type="term" value="F:identical protein binding"/>
    <property type="evidence" value="ECO:0007669"/>
    <property type="project" value="UniProtKB-ARBA"/>
</dbReference>
<keyword evidence="4" id="KW-0547">Nucleotide-binding</keyword>
<dbReference type="FunFam" id="3.40.50.300:FF:000527">
    <property type="entry name" value="Tyrosine-protein kinase etk"/>
    <property type="match status" value="1"/>
</dbReference>
<evidence type="ECO:0000256" key="5">
    <source>
        <dbReference type="ARBA" id="ARBA00022777"/>
    </source>
</evidence>
<name>A0A859DTW9_9FIRM</name>
<evidence type="ECO:0000313" key="10">
    <source>
        <dbReference type="Proteomes" id="UP000501316"/>
    </source>
</evidence>
<dbReference type="GO" id="GO:0004715">
    <property type="term" value="F:non-membrane spanning protein tyrosine kinase activity"/>
    <property type="evidence" value="ECO:0007669"/>
    <property type="project" value="UniProtKB-EC"/>
</dbReference>
<dbReference type="CDD" id="cd05387">
    <property type="entry name" value="BY-kinase"/>
    <property type="match status" value="1"/>
</dbReference>
<dbReference type="InterPro" id="IPR033756">
    <property type="entry name" value="YlxH/NBP35"/>
</dbReference>
<evidence type="ECO:0000256" key="8">
    <source>
        <dbReference type="ARBA" id="ARBA00051245"/>
    </source>
</evidence>
<dbReference type="AlphaFoldDB" id="A0A859DTW9"/>
<dbReference type="NCBIfam" id="TIGR01007">
    <property type="entry name" value="eps_fam"/>
    <property type="match status" value="1"/>
</dbReference>
<dbReference type="Gene3D" id="3.40.50.300">
    <property type="entry name" value="P-loop containing nucleotide triphosphate hydrolases"/>
    <property type="match status" value="1"/>
</dbReference>
<keyword evidence="3 9" id="KW-0808">Transferase</keyword>
<dbReference type="SUPFAM" id="SSF52540">
    <property type="entry name" value="P-loop containing nucleoside triphosphate hydrolases"/>
    <property type="match status" value="1"/>
</dbReference>
<comment type="catalytic activity">
    <reaction evidence="8">
        <text>L-tyrosyl-[protein] + ATP = O-phospho-L-tyrosyl-[protein] + ADP + H(+)</text>
        <dbReference type="Rhea" id="RHEA:10596"/>
        <dbReference type="Rhea" id="RHEA-COMP:10136"/>
        <dbReference type="Rhea" id="RHEA-COMP:20101"/>
        <dbReference type="ChEBI" id="CHEBI:15378"/>
        <dbReference type="ChEBI" id="CHEBI:30616"/>
        <dbReference type="ChEBI" id="CHEBI:46858"/>
        <dbReference type="ChEBI" id="CHEBI:61978"/>
        <dbReference type="ChEBI" id="CHEBI:456216"/>
        <dbReference type="EC" id="2.7.10.2"/>
    </reaction>
</comment>
<evidence type="ECO:0000256" key="4">
    <source>
        <dbReference type="ARBA" id="ARBA00022741"/>
    </source>
</evidence>
<keyword evidence="6" id="KW-0067">ATP-binding</keyword>
<gene>
    <name evidence="9" type="ORF">GJQ69_03840</name>
</gene>
<evidence type="ECO:0000256" key="6">
    <source>
        <dbReference type="ARBA" id="ARBA00022840"/>
    </source>
</evidence>
<dbReference type="EMBL" id="CP046051">
    <property type="protein sequence ID" value="QKN23683.1"/>
    <property type="molecule type" value="Genomic_DNA"/>
</dbReference>
<organism evidence="9 10">
    <name type="scientific">Caproicibacterium lactatifermentans</name>
    <dbReference type="NCBI Taxonomy" id="2666138"/>
    <lineage>
        <taxon>Bacteria</taxon>
        <taxon>Bacillati</taxon>
        <taxon>Bacillota</taxon>
        <taxon>Clostridia</taxon>
        <taxon>Eubacteriales</taxon>
        <taxon>Oscillospiraceae</taxon>
        <taxon>Caproicibacterium</taxon>
    </lineage>
</organism>
<protein>
    <recommendedName>
        <fullName evidence="2">non-specific protein-tyrosine kinase</fullName>
        <ecNumber evidence="2">2.7.10.2</ecNumber>
    </recommendedName>
</protein>
<evidence type="ECO:0000256" key="3">
    <source>
        <dbReference type="ARBA" id="ARBA00022679"/>
    </source>
</evidence>
<evidence type="ECO:0000256" key="1">
    <source>
        <dbReference type="ARBA" id="ARBA00007316"/>
    </source>
</evidence>
<dbReference type="RefSeq" id="WP_174192992.1">
    <property type="nucleotide sequence ID" value="NZ_CP046051.1"/>
</dbReference>
<dbReference type="Pfam" id="PF10609">
    <property type="entry name" value="ParA"/>
    <property type="match status" value="1"/>
</dbReference>
<dbReference type="InterPro" id="IPR005702">
    <property type="entry name" value="Wzc-like_C"/>
</dbReference>
<dbReference type="PANTHER" id="PTHR32309:SF13">
    <property type="entry name" value="FERRIC ENTEROBACTIN TRANSPORT PROTEIN FEPE"/>
    <property type="match status" value="1"/>
</dbReference>